<evidence type="ECO:0000256" key="1">
    <source>
        <dbReference type="ARBA" id="ARBA00009283"/>
    </source>
</evidence>
<reference evidence="4" key="1">
    <citation type="journal article" date="2013" name="Nat. Commun.">
        <title>Whole-genome sequencing of Oryza brachyantha reveals mechanisms underlying Oryza genome evolution.</title>
        <authorList>
            <person name="Chen J."/>
            <person name="Huang Q."/>
            <person name="Gao D."/>
            <person name="Wang J."/>
            <person name="Lang Y."/>
            <person name="Liu T."/>
            <person name="Li B."/>
            <person name="Bai Z."/>
            <person name="Luis Goicoechea J."/>
            <person name="Liang C."/>
            <person name="Chen C."/>
            <person name="Zhang W."/>
            <person name="Sun S."/>
            <person name="Liao Y."/>
            <person name="Zhang X."/>
            <person name="Yang L."/>
            <person name="Song C."/>
            <person name="Wang M."/>
            <person name="Shi J."/>
            <person name="Liu G."/>
            <person name="Liu J."/>
            <person name="Zhou H."/>
            <person name="Zhou W."/>
            <person name="Yu Q."/>
            <person name="An N."/>
            <person name="Chen Y."/>
            <person name="Cai Q."/>
            <person name="Wang B."/>
            <person name="Liu B."/>
            <person name="Min J."/>
            <person name="Huang Y."/>
            <person name="Wu H."/>
            <person name="Li Z."/>
            <person name="Zhang Y."/>
            <person name="Yin Y."/>
            <person name="Song W."/>
            <person name="Jiang J."/>
            <person name="Jackson S.A."/>
            <person name="Wing R.A."/>
            <person name="Wang J."/>
            <person name="Chen M."/>
        </authorList>
    </citation>
    <scope>NUCLEOTIDE SEQUENCE [LARGE SCALE GENOMIC DNA]</scope>
    <source>
        <strain evidence="4">cv. IRGC 101232</strain>
    </source>
</reference>
<protein>
    <submittedName>
        <fullName evidence="4">Uncharacterized protein</fullName>
    </submittedName>
</protein>
<accession>J3NAY8</accession>
<dbReference type="OMA" id="WTESITF"/>
<evidence type="ECO:0000256" key="2">
    <source>
        <dbReference type="ARBA" id="ARBA00022801"/>
    </source>
</evidence>
<dbReference type="AlphaFoldDB" id="J3NAY8"/>
<keyword evidence="5" id="KW-1185">Reference proteome</keyword>
<name>J3NAY8_ORYBR</name>
<organism evidence="4">
    <name type="scientific">Oryza brachyantha</name>
    <name type="common">malo sina</name>
    <dbReference type="NCBI Taxonomy" id="4533"/>
    <lineage>
        <taxon>Eukaryota</taxon>
        <taxon>Viridiplantae</taxon>
        <taxon>Streptophyta</taxon>
        <taxon>Embryophyta</taxon>
        <taxon>Tracheophyta</taxon>
        <taxon>Spermatophyta</taxon>
        <taxon>Magnoliopsida</taxon>
        <taxon>Liliopsida</taxon>
        <taxon>Poales</taxon>
        <taxon>Poaceae</taxon>
        <taxon>BOP clade</taxon>
        <taxon>Oryzoideae</taxon>
        <taxon>Oryzeae</taxon>
        <taxon>Oryzinae</taxon>
        <taxon>Oryza</taxon>
    </lineage>
</organism>
<dbReference type="GO" id="GO:0016787">
    <property type="term" value="F:hydrolase activity"/>
    <property type="evidence" value="ECO:0007669"/>
    <property type="project" value="UniProtKB-KW"/>
</dbReference>
<comment type="similarity">
    <text evidence="1">Belongs to the GDA1/CD39 NTPase family.</text>
</comment>
<sequence length="100" mass="10732">MAPVMAAAMLLLLSSSLPLALADTAVLGRRGGGAMSMSKSGKKAGRYVVILDAGSTGTRLHVFRFDVKRLDLLDIGDHIEVFAKVGHQWTESITFDRSTK</sequence>
<feature type="chain" id="PRO_5003774542" evidence="3">
    <location>
        <begin position="23"/>
        <end position="100"/>
    </location>
</feature>
<evidence type="ECO:0000313" key="5">
    <source>
        <dbReference type="Proteomes" id="UP000006038"/>
    </source>
</evidence>
<keyword evidence="3" id="KW-0732">Signal</keyword>
<keyword evidence="2" id="KW-0378">Hydrolase</keyword>
<dbReference type="InterPro" id="IPR000407">
    <property type="entry name" value="GDA1_CD39_NTPase"/>
</dbReference>
<evidence type="ECO:0000313" key="4">
    <source>
        <dbReference type="EnsemblPlants" id="OB12G11460.1"/>
    </source>
</evidence>
<dbReference type="Pfam" id="PF01150">
    <property type="entry name" value="GDA1_CD39"/>
    <property type="match status" value="1"/>
</dbReference>
<dbReference type="EnsemblPlants" id="OB12G11460.1">
    <property type="protein sequence ID" value="OB12G11460.1"/>
    <property type="gene ID" value="OB12G11460"/>
</dbReference>
<feature type="signal peptide" evidence="3">
    <location>
        <begin position="1"/>
        <end position="22"/>
    </location>
</feature>
<dbReference type="Gene3D" id="3.30.420.40">
    <property type="match status" value="1"/>
</dbReference>
<proteinExistence type="inferred from homology"/>
<reference evidence="4" key="2">
    <citation type="submission" date="2013-04" db="UniProtKB">
        <authorList>
            <consortium name="EnsemblPlants"/>
        </authorList>
    </citation>
    <scope>IDENTIFICATION</scope>
</reference>
<dbReference type="HOGENOM" id="CLU_175047_0_0_1"/>
<evidence type="ECO:0000256" key="3">
    <source>
        <dbReference type="SAM" id="SignalP"/>
    </source>
</evidence>
<dbReference type="Gramene" id="OB12G11460.1">
    <property type="protein sequence ID" value="OB12G11460.1"/>
    <property type="gene ID" value="OB12G11460"/>
</dbReference>
<dbReference type="Proteomes" id="UP000006038">
    <property type="component" value="Chromosome 12"/>
</dbReference>